<dbReference type="GO" id="GO:0006355">
    <property type="term" value="P:regulation of DNA-templated transcription"/>
    <property type="evidence" value="ECO:0007669"/>
    <property type="project" value="UniProtKB-UniRule"/>
</dbReference>
<proteinExistence type="inferred from homology"/>
<evidence type="ECO:0000313" key="16">
    <source>
        <dbReference type="Proteomes" id="UP000324897"/>
    </source>
</evidence>
<keyword evidence="7 12" id="KW-0156">Chromatin regulator</keyword>
<evidence type="ECO:0000256" key="6">
    <source>
        <dbReference type="ARBA" id="ARBA00022833"/>
    </source>
</evidence>
<gene>
    <name evidence="15" type="ORF">EJB05_52491</name>
</gene>
<evidence type="ECO:0000256" key="1">
    <source>
        <dbReference type="ARBA" id="ARBA00002232"/>
    </source>
</evidence>
<dbReference type="PANTHER" id="PTHR12321:SF116">
    <property type="entry name" value="PHD FINGER PROTEIN ALFIN-LIKE 3"/>
    <property type="match status" value="1"/>
</dbReference>
<evidence type="ECO:0000256" key="12">
    <source>
        <dbReference type="RuleBase" id="RU369089"/>
    </source>
</evidence>
<dbReference type="SMART" id="SM00249">
    <property type="entry name" value="PHD"/>
    <property type="match status" value="1"/>
</dbReference>
<dbReference type="AlphaFoldDB" id="A0A5J9ST01"/>
<dbReference type="InterPro" id="IPR011011">
    <property type="entry name" value="Znf_FYVE_PHD"/>
</dbReference>
<sequence>MWTHDVTGDTAQKIRATFRLRQVSQPSPPRSPRHIHSINLLHHEDPRTIFTDTWAPQCSPNVDRAHHPMLTLNPARCQGCGILNPFFPRPIRSRRRHRAALPPMEMAAPPVSSTPRSVEEIYKDFTSRRAGLVRALTADVDEFYGFCDPEKENLCLYGLPNGRWEVTLPAEEVPPEMPEPALGINFARDGMNRRDWLSLVAVHSDAWLFSVAFFYASRLNANDRKRLFSLMNEHPSVYEAMVDRKQRENKSGVNNSGKSRHSTKRTNDGQTKNSRPAVVDDGYGDDEEHSETLCGTCRGLYNATEFWIGCDICEQWFHGKCVKITPAKAEHIKHYKCPDCSSKKSRQ</sequence>
<dbReference type="InterPro" id="IPR001965">
    <property type="entry name" value="Znf_PHD"/>
</dbReference>
<comment type="domain">
    <text evidence="12">The PHD-type zinc finger mediates the binding to H3K4me3.</text>
</comment>
<comment type="caution">
    <text evidence="15">The sequence shown here is derived from an EMBL/GenBank/DDBJ whole genome shotgun (WGS) entry which is preliminary data.</text>
</comment>
<evidence type="ECO:0000256" key="11">
    <source>
        <dbReference type="PROSITE-ProRule" id="PRU00146"/>
    </source>
</evidence>
<accession>A0A5J9ST01</accession>
<dbReference type="InterPro" id="IPR045104">
    <property type="entry name" value="Alfin"/>
</dbReference>
<dbReference type="GO" id="GO:0005634">
    <property type="term" value="C:nucleus"/>
    <property type="evidence" value="ECO:0007669"/>
    <property type="project" value="UniProtKB-SubCell"/>
</dbReference>
<protein>
    <recommendedName>
        <fullName evidence="12">PHD finger protein ALFIN-LIKE</fullName>
    </recommendedName>
</protein>
<dbReference type="InterPro" id="IPR013083">
    <property type="entry name" value="Znf_RING/FYVE/PHD"/>
</dbReference>
<keyword evidence="5 11" id="KW-0863">Zinc-finger</keyword>
<keyword evidence="9 12" id="KW-0804">Transcription</keyword>
<dbReference type="GO" id="GO:0003712">
    <property type="term" value="F:transcription coregulator activity"/>
    <property type="evidence" value="ECO:0007669"/>
    <property type="project" value="TreeGrafter"/>
</dbReference>
<dbReference type="PROSITE" id="PS01359">
    <property type="entry name" value="ZF_PHD_1"/>
    <property type="match status" value="1"/>
</dbReference>
<dbReference type="InterPro" id="IPR044104">
    <property type="entry name" value="PHD_AL_plant"/>
</dbReference>
<evidence type="ECO:0000256" key="3">
    <source>
        <dbReference type="ARBA" id="ARBA00010445"/>
    </source>
</evidence>
<comment type="function">
    <text evidence="1 12">Histone-binding component that specifically recognizes H3 tails trimethylated on 'Lys-4' (H3K4me3), which mark transcription start sites of virtually all active genes.</text>
</comment>
<evidence type="ECO:0000256" key="10">
    <source>
        <dbReference type="ARBA" id="ARBA00023242"/>
    </source>
</evidence>
<dbReference type="Pfam" id="PF00628">
    <property type="entry name" value="PHD"/>
    <property type="match status" value="1"/>
</dbReference>
<evidence type="ECO:0000256" key="4">
    <source>
        <dbReference type="ARBA" id="ARBA00022723"/>
    </source>
</evidence>
<dbReference type="PROSITE" id="PS50016">
    <property type="entry name" value="ZF_PHD_2"/>
    <property type="match status" value="1"/>
</dbReference>
<keyword evidence="10 12" id="KW-0539">Nucleus</keyword>
<dbReference type="SUPFAM" id="SSF57903">
    <property type="entry name" value="FYVE/PHD zinc finger"/>
    <property type="match status" value="1"/>
</dbReference>
<dbReference type="Gramene" id="TVU02027">
    <property type="protein sequence ID" value="TVU02027"/>
    <property type="gene ID" value="EJB05_52491"/>
</dbReference>
<evidence type="ECO:0000259" key="14">
    <source>
        <dbReference type="PROSITE" id="PS50016"/>
    </source>
</evidence>
<name>A0A5J9ST01_9POAL</name>
<dbReference type="Proteomes" id="UP000324897">
    <property type="component" value="Unassembled WGS sequence"/>
</dbReference>
<feature type="domain" description="PHD-type" evidence="14">
    <location>
        <begin position="291"/>
        <end position="343"/>
    </location>
</feature>
<evidence type="ECO:0000256" key="5">
    <source>
        <dbReference type="ARBA" id="ARBA00022771"/>
    </source>
</evidence>
<reference evidence="15 16" key="1">
    <citation type="journal article" date="2019" name="Sci. Rep.">
        <title>A high-quality genome of Eragrostis curvula grass provides insights into Poaceae evolution and supports new strategies to enhance forage quality.</title>
        <authorList>
            <person name="Carballo J."/>
            <person name="Santos B.A.C.M."/>
            <person name="Zappacosta D."/>
            <person name="Garbus I."/>
            <person name="Selva J.P."/>
            <person name="Gallo C.A."/>
            <person name="Diaz A."/>
            <person name="Albertini E."/>
            <person name="Caccamo M."/>
            <person name="Echenique V."/>
        </authorList>
    </citation>
    <scope>NUCLEOTIDE SEQUENCE [LARGE SCALE GENOMIC DNA]</scope>
    <source>
        <strain evidence="16">cv. Victoria</strain>
        <tissue evidence="15">Leaf</tissue>
    </source>
</reference>
<comment type="subcellular location">
    <subcellularLocation>
        <location evidence="2 12">Nucleus</location>
    </subcellularLocation>
</comment>
<dbReference type="GO" id="GO:0042393">
    <property type="term" value="F:histone binding"/>
    <property type="evidence" value="ECO:0007669"/>
    <property type="project" value="UniProtKB-UniRule"/>
</dbReference>
<evidence type="ECO:0000313" key="15">
    <source>
        <dbReference type="EMBL" id="TVU02027.1"/>
    </source>
</evidence>
<dbReference type="InterPro" id="IPR021998">
    <property type="entry name" value="Alfin_N"/>
</dbReference>
<keyword evidence="4 12" id="KW-0479">Metal-binding</keyword>
<dbReference type="CDD" id="cd15613">
    <property type="entry name" value="PHD_AL_plant"/>
    <property type="match status" value="1"/>
</dbReference>
<dbReference type="OrthoDB" id="436852at2759"/>
<keyword evidence="6 12" id="KW-0862">Zinc</keyword>
<dbReference type="GO" id="GO:0000976">
    <property type="term" value="F:transcription cis-regulatory region binding"/>
    <property type="evidence" value="ECO:0007669"/>
    <property type="project" value="TreeGrafter"/>
</dbReference>
<evidence type="ECO:0000256" key="8">
    <source>
        <dbReference type="ARBA" id="ARBA00023015"/>
    </source>
</evidence>
<dbReference type="Gene3D" id="3.30.40.10">
    <property type="entry name" value="Zinc/RING finger domain, C3HC4 (zinc finger)"/>
    <property type="match status" value="1"/>
</dbReference>
<dbReference type="PANTHER" id="PTHR12321">
    <property type="entry name" value="CPG BINDING PROTEIN"/>
    <property type="match status" value="1"/>
</dbReference>
<feature type="region of interest" description="Disordered" evidence="13">
    <location>
        <begin position="243"/>
        <end position="289"/>
    </location>
</feature>
<keyword evidence="8 12" id="KW-0805">Transcription regulation</keyword>
<keyword evidence="16" id="KW-1185">Reference proteome</keyword>
<evidence type="ECO:0000256" key="2">
    <source>
        <dbReference type="ARBA" id="ARBA00004123"/>
    </source>
</evidence>
<feature type="non-terminal residue" evidence="15">
    <location>
        <position position="1"/>
    </location>
</feature>
<dbReference type="InterPro" id="IPR019786">
    <property type="entry name" value="Zinc_finger_PHD-type_CS"/>
</dbReference>
<dbReference type="FunFam" id="3.30.40.10:FF:000306">
    <property type="entry name" value="PHD finger alfin-like protein"/>
    <property type="match status" value="1"/>
</dbReference>
<dbReference type="GO" id="GO:0006325">
    <property type="term" value="P:chromatin organization"/>
    <property type="evidence" value="ECO:0007669"/>
    <property type="project" value="UniProtKB-UniRule"/>
</dbReference>
<organism evidence="15 16">
    <name type="scientific">Eragrostis curvula</name>
    <name type="common">weeping love grass</name>
    <dbReference type="NCBI Taxonomy" id="38414"/>
    <lineage>
        <taxon>Eukaryota</taxon>
        <taxon>Viridiplantae</taxon>
        <taxon>Streptophyta</taxon>
        <taxon>Embryophyta</taxon>
        <taxon>Tracheophyta</taxon>
        <taxon>Spermatophyta</taxon>
        <taxon>Magnoliopsida</taxon>
        <taxon>Liliopsida</taxon>
        <taxon>Poales</taxon>
        <taxon>Poaceae</taxon>
        <taxon>PACMAD clade</taxon>
        <taxon>Chloridoideae</taxon>
        <taxon>Eragrostideae</taxon>
        <taxon>Eragrostidinae</taxon>
        <taxon>Eragrostis</taxon>
    </lineage>
</organism>
<dbReference type="InterPro" id="IPR019787">
    <property type="entry name" value="Znf_PHD-finger"/>
</dbReference>
<dbReference type="EMBL" id="RWGY01000362">
    <property type="protein sequence ID" value="TVU02027.1"/>
    <property type="molecule type" value="Genomic_DNA"/>
</dbReference>
<evidence type="ECO:0000256" key="7">
    <source>
        <dbReference type="ARBA" id="ARBA00022853"/>
    </source>
</evidence>
<dbReference type="GO" id="GO:0008270">
    <property type="term" value="F:zinc ion binding"/>
    <property type="evidence" value="ECO:0007669"/>
    <property type="project" value="UniProtKB-KW"/>
</dbReference>
<dbReference type="Pfam" id="PF12165">
    <property type="entry name" value="Alfin"/>
    <property type="match status" value="1"/>
</dbReference>
<comment type="similarity">
    <text evidence="3 12">Belongs to the Alfin family.</text>
</comment>
<evidence type="ECO:0000256" key="13">
    <source>
        <dbReference type="SAM" id="MobiDB-lite"/>
    </source>
</evidence>
<evidence type="ECO:0000256" key="9">
    <source>
        <dbReference type="ARBA" id="ARBA00023163"/>
    </source>
</evidence>
<comment type="subunit">
    <text evidence="12">Interacts with H3K4me3 and to a lesser extent with H3K4me2.</text>
</comment>